<evidence type="ECO:0000313" key="9">
    <source>
        <dbReference type="Proteomes" id="UP000191905"/>
    </source>
</evidence>
<accession>A0A1V8RSX9</accession>
<keyword evidence="3 6" id="KW-0812">Transmembrane</keyword>
<dbReference type="EMBL" id="MDET01000009">
    <property type="protein sequence ID" value="OQM76224.1"/>
    <property type="molecule type" value="Genomic_DNA"/>
</dbReference>
<dbReference type="OrthoDB" id="8113255at2"/>
<comment type="caution">
    <text evidence="8">The sequence shown here is derived from an EMBL/GenBank/DDBJ whole genome shotgun (WGS) entry which is preliminary data.</text>
</comment>
<dbReference type="AlphaFoldDB" id="A0A1V8RSX9"/>
<protein>
    <recommendedName>
        <fullName evidence="7">Polysaccharide chain length determinant N-terminal domain-containing protein</fullName>
    </recommendedName>
</protein>
<dbReference type="InterPro" id="IPR050445">
    <property type="entry name" value="Bact_polysacc_biosynth/exp"/>
</dbReference>
<comment type="subcellular location">
    <subcellularLocation>
        <location evidence="1">Cell membrane</location>
        <topology evidence="1">Multi-pass membrane protein</topology>
    </subcellularLocation>
</comment>
<dbReference type="PANTHER" id="PTHR32309:SF31">
    <property type="entry name" value="CAPSULAR EXOPOLYSACCHARIDE FAMILY"/>
    <property type="match status" value="1"/>
</dbReference>
<evidence type="ECO:0000256" key="2">
    <source>
        <dbReference type="ARBA" id="ARBA00022475"/>
    </source>
</evidence>
<name>A0A1V8RSX9_9HYPH</name>
<evidence type="ECO:0000256" key="5">
    <source>
        <dbReference type="ARBA" id="ARBA00023136"/>
    </source>
</evidence>
<evidence type="ECO:0000259" key="7">
    <source>
        <dbReference type="Pfam" id="PF02706"/>
    </source>
</evidence>
<keyword evidence="5 6" id="KW-0472">Membrane</keyword>
<organism evidence="8 9">
    <name type="scientific">Manganibacter manganicus</name>
    <dbReference type="NCBI Taxonomy" id="1873176"/>
    <lineage>
        <taxon>Bacteria</taxon>
        <taxon>Pseudomonadati</taxon>
        <taxon>Pseudomonadota</taxon>
        <taxon>Alphaproteobacteria</taxon>
        <taxon>Hyphomicrobiales</taxon>
        <taxon>Phyllobacteriaceae</taxon>
        <taxon>Manganibacter</taxon>
    </lineage>
</organism>
<keyword evidence="4 6" id="KW-1133">Transmembrane helix</keyword>
<dbReference type="Pfam" id="PF02706">
    <property type="entry name" value="Wzz"/>
    <property type="match status" value="1"/>
</dbReference>
<evidence type="ECO:0000313" key="8">
    <source>
        <dbReference type="EMBL" id="OQM76224.1"/>
    </source>
</evidence>
<dbReference type="PANTHER" id="PTHR32309">
    <property type="entry name" value="TYROSINE-PROTEIN KINASE"/>
    <property type="match status" value="1"/>
</dbReference>
<keyword evidence="2" id="KW-1003">Cell membrane</keyword>
<gene>
    <name evidence="8" type="ORF">BFN67_15120</name>
</gene>
<proteinExistence type="predicted"/>
<dbReference type="RefSeq" id="WP_158083485.1">
    <property type="nucleotide sequence ID" value="NZ_MDET01000009.1"/>
</dbReference>
<reference evidence="8 9" key="1">
    <citation type="journal article" date="2016" name="Int. J. Syst. Evol. Microbiol.">
        <title>Pseudaminobacter manganicus sp. nov., isolated from sludge of a manganese mine.</title>
        <authorList>
            <person name="Li J."/>
            <person name="Huang J."/>
            <person name="Liao S."/>
            <person name="Wang G."/>
        </authorList>
    </citation>
    <scope>NUCLEOTIDE SEQUENCE [LARGE SCALE GENOMIC DNA]</scope>
    <source>
        <strain evidence="8 9">JH-7</strain>
    </source>
</reference>
<dbReference type="GO" id="GO:0005886">
    <property type="term" value="C:plasma membrane"/>
    <property type="evidence" value="ECO:0007669"/>
    <property type="project" value="UniProtKB-SubCell"/>
</dbReference>
<feature type="transmembrane region" description="Helical" evidence="6">
    <location>
        <begin position="349"/>
        <end position="370"/>
    </location>
</feature>
<keyword evidence="9" id="KW-1185">Reference proteome</keyword>
<evidence type="ECO:0000256" key="6">
    <source>
        <dbReference type="SAM" id="Phobius"/>
    </source>
</evidence>
<dbReference type="InterPro" id="IPR003856">
    <property type="entry name" value="LPS_length_determ_N"/>
</dbReference>
<evidence type="ECO:0000256" key="1">
    <source>
        <dbReference type="ARBA" id="ARBA00004651"/>
    </source>
</evidence>
<sequence length="387" mass="42307">METERDSEIDLWLLAHRLLRGWRIITLSVVLAFIIGVALFFTVPRSYQSVATILPITQSAYASYADLIAKSAIPESQQKEDAQLQIFPYSRGDLLNEFVAYLQSPAHLIRAAQESGVLRDKDGKPPTDEQAALAFMRSVTFSPPTDGKPGFDMRVRSGNDEALNKFVAWSLDNARIEAAKLIRASVIDKIEAGEKMRKDSIAALKVDIASRRLQADNIRKDNIEQLTEQARVAATLNIVDPVTVQALSPKQENTTAASAQVIGGDQPVYFQGSTALKEQIDLLKNRKNSDPYTAGLRDLQRQVYALENDDRAQTLRALLNESPLGKPASAPLAGYSLVAATAQRTFPRLSIFGIGSLLIGLIIGSGIVLLRRERDEVARAKAPAAGA</sequence>
<feature type="domain" description="Polysaccharide chain length determinant N-terminal" evidence="7">
    <location>
        <begin position="8"/>
        <end position="114"/>
    </location>
</feature>
<dbReference type="Proteomes" id="UP000191905">
    <property type="component" value="Unassembled WGS sequence"/>
</dbReference>
<evidence type="ECO:0000256" key="3">
    <source>
        <dbReference type="ARBA" id="ARBA00022692"/>
    </source>
</evidence>
<evidence type="ECO:0000256" key="4">
    <source>
        <dbReference type="ARBA" id="ARBA00022989"/>
    </source>
</evidence>
<feature type="transmembrane region" description="Helical" evidence="6">
    <location>
        <begin position="21"/>
        <end position="43"/>
    </location>
</feature>
<dbReference type="SUPFAM" id="SSF160355">
    <property type="entry name" value="Bacterial polysaccharide co-polymerase-like"/>
    <property type="match status" value="1"/>
</dbReference>
<dbReference type="Gene3D" id="3.30.1890.10">
    <property type="entry name" value="FepE-like"/>
    <property type="match status" value="1"/>
</dbReference>